<gene>
    <name evidence="3" type="ORF">VMCG_08875</name>
</gene>
<feature type="compositionally biased region" description="Basic and acidic residues" evidence="1">
    <location>
        <begin position="52"/>
        <end position="65"/>
    </location>
</feature>
<evidence type="ECO:0000256" key="2">
    <source>
        <dbReference type="SAM" id="Phobius"/>
    </source>
</evidence>
<sequence>MEPAGPHSSWRPGLDVHNGPQTEIKDNNTGRLGEQQSKQPEDPKPELSSWYRKPDPHHQLRDLENHQPLPRENTELGLGEDVVVKRRRSSCCCSRATIFIIAFFIIVVVAAIVAGGVAGSQAWRR</sequence>
<feature type="transmembrane region" description="Helical" evidence="2">
    <location>
        <begin position="96"/>
        <end position="119"/>
    </location>
</feature>
<keyword evidence="2" id="KW-1133">Transmembrane helix</keyword>
<reference evidence="3 4" key="1">
    <citation type="submission" date="2015-09" db="EMBL/GenBank/DDBJ databases">
        <title>Host preference determinants of Valsa canker pathogens revealed by comparative genomics.</title>
        <authorList>
            <person name="Yin Z."/>
            <person name="Huang L."/>
        </authorList>
    </citation>
    <scope>NUCLEOTIDE SEQUENCE [LARGE SCALE GENOMIC DNA]</scope>
    <source>
        <strain evidence="3 4">03-1</strain>
    </source>
</reference>
<feature type="region of interest" description="Disordered" evidence="1">
    <location>
        <begin position="1"/>
        <end position="79"/>
    </location>
</feature>
<proteinExistence type="predicted"/>
<name>A0A423VUX4_9PEZI</name>
<keyword evidence="2" id="KW-0812">Transmembrane</keyword>
<dbReference type="EMBL" id="LKEA01000039">
    <property type="protein sequence ID" value="ROV94766.1"/>
    <property type="molecule type" value="Genomic_DNA"/>
</dbReference>
<comment type="caution">
    <text evidence="3">The sequence shown here is derived from an EMBL/GenBank/DDBJ whole genome shotgun (WGS) entry which is preliminary data.</text>
</comment>
<feature type="compositionally biased region" description="Polar residues" evidence="1">
    <location>
        <begin position="29"/>
        <end position="38"/>
    </location>
</feature>
<evidence type="ECO:0000256" key="1">
    <source>
        <dbReference type="SAM" id="MobiDB-lite"/>
    </source>
</evidence>
<protein>
    <submittedName>
        <fullName evidence="3">Uncharacterized protein</fullName>
    </submittedName>
</protein>
<organism evidence="3 4">
    <name type="scientific">Cytospora schulzeri</name>
    <dbReference type="NCBI Taxonomy" id="448051"/>
    <lineage>
        <taxon>Eukaryota</taxon>
        <taxon>Fungi</taxon>
        <taxon>Dikarya</taxon>
        <taxon>Ascomycota</taxon>
        <taxon>Pezizomycotina</taxon>
        <taxon>Sordariomycetes</taxon>
        <taxon>Sordariomycetidae</taxon>
        <taxon>Diaporthales</taxon>
        <taxon>Cytosporaceae</taxon>
        <taxon>Cytospora</taxon>
    </lineage>
</organism>
<evidence type="ECO:0000313" key="3">
    <source>
        <dbReference type="EMBL" id="ROV94766.1"/>
    </source>
</evidence>
<dbReference type="Proteomes" id="UP000283895">
    <property type="component" value="Unassembled WGS sequence"/>
</dbReference>
<keyword evidence="2" id="KW-0472">Membrane</keyword>
<dbReference type="AlphaFoldDB" id="A0A423VUX4"/>
<accession>A0A423VUX4</accession>
<evidence type="ECO:0000313" key="4">
    <source>
        <dbReference type="Proteomes" id="UP000283895"/>
    </source>
</evidence>
<keyword evidence="4" id="KW-1185">Reference proteome</keyword>